<dbReference type="EMBL" id="RHIB01000001">
    <property type="protein sequence ID" value="RNA70397.1"/>
    <property type="molecule type" value="Genomic_DNA"/>
</dbReference>
<dbReference type="RefSeq" id="WP_122898149.1">
    <property type="nucleotide sequence ID" value="NZ_RHIB01000001.1"/>
</dbReference>
<comment type="caution">
    <text evidence="2">The sequence shown here is derived from an EMBL/GenBank/DDBJ whole genome shotgun (WGS) entry which is preliminary data.</text>
</comment>
<dbReference type="OrthoDB" id="2968867at2"/>
<evidence type="ECO:0000313" key="3">
    <source>
        <dbReference type="Proteomes" id="UP000278746"/>
    </source>
</evidence>
<name>A0A3M7TXS4_9BACI</name>
<gene>
    <name evidence="2" type="ORF">EBO34_10875</name>
</gene>
<accession>A0A3M7TXS4</accession>
<sequence length="99" mass="11871">MPMNYHHQLQLLIDILKNQDNEHYGSRDEYAQIERLAKSLLKNKEIQEEIRDLLMNIEQYSSRHQTTGQLEALNSEEIQQWIQGIETSEHSFLYPDRLM</sequence>
<evidence type="ECO:0000256" key="1">
    <source>
        <dbReference type="SAM" id="Coils"/>
    </source>
</evidence>
<dbReference type="InterPro" id="IPR025547">
    <property type="entry name" value="YtzH"/>
</dbReference>
<dbReference type="AlphaFoldDB" id="A0A3M7TXS4"/>
<keyword evidence="1" id="KW-0175">Coiled coil</keyword>
<dbReference type="Proteomes" id="UP000278746">
    <property type="component" value="Unassembled WGS sequence"/>
</dbReference>
<reference evidence="2 3" key="1">
    <citation type="submission" date="2018-10" db="EMBL/GenBank/DDBJ databases">
        <title>Bacillus Keqinensis sp. nov., a moderately halophilic bacterium isolated from a saline-alkaline lake.</title>
        <authorList>
            <person name="Wang H."/>
        </authorList>
    </citation>
    <scope>NUCLEOTIDE SEQUENCE [LARGE SCALE GENOMIC DNA]</scope>
    <source>
        <strain evidence="2 3">KQ-3</strain>
    </source>
</reference>
<proteinExistence type="predicted"/>
<dbReference type="Pfam" id="PF14165">
    <property type="entry name" value="YtzH"/>
    <property type="match status" value="1"/>
</dbReference>
<organism evidence="2 3">
    <name type="scientific">Alteribacter keqinensis</name>
    <dbReference type="NCBI Taxonomy" id="2483800"/>
    <lineage>
        <taxon>Bacteria</taxon>
        <taxon>Bacillati</taxon>
        <taxon>Bacillota</taxon>
        <taxon>Bacilli</taxon>
        <taxon>Bacillales</taxon>
        <taxon>Bacillaceae</taxon>
        <taxon>Alteribacter</taxon>
    </lineage>
</organism>
<evidence type="ECO:0000313" key="2">
    <source>
        <dbReference type="EMBL" id="RNA70397.1"/>
    </source>
</evidence>
<feature type="coiled-coil region" evidence="1">
    <location>
        <begin position="36"/>
        <end position="63"/>
    </location>
</feature>
<keyword evidence="3" id="KW-1185">Reference proteome</keyword>
<protein>
    <submittedName>
        <fullName evidence="2">Uncharacterized protein</fullName>
    </submittedName>
</protein>